<comment type="caution">
    <text evidence="1">The sequence shown here is derived from an EMBL/GenBank/DDBJ whole genome shotgun (WGS) entry which is preliminary data.</text>
</comment>
<dbReference type="RefSeq" id="WP_128229997.1">
    <property type="nucleotide sequence ID" value="NZ_SACR01000005.1"/>
</dbReference>
<sequence>MSAVAAQAAPTPSQIYRLEDPMPFTGGVLDSPLVFAERQRFLNNFNVTLSSFGFEVPRVNGELGDPPVQAVFSGSNNTTITAGLSTSGQVYVGEQSGRFNTTTNGQQHLRVNSDNAGTLTLNFSRAISAFGFFGTDIGDFGGSLSLLLRTESGATETLLVRAGDGKKNEDAGGNLLFFGFAGANLRYTSISFQSVGDVETGDYFGFDDFFVADAGQFNTPTGMPEPGSLALAGLALLAAGIARKGRRRA</sequence>
<dbReference type="Proteomes" id="UP000285575">
    <property type="component" value="Unassembled WGS sequence"/>
</dbReference>
<evidence type="ECO:0000313" key="1">
    <source>
        <dbReference type="EMBL" id="RVU44452.1"/>
    </source>
</evidence>
<evidence type="ECO:0008006" key="3">
    <source>
        <dbReference type="Google" id="ProtNLM"/>
    </source>
</evidence>
<reference evidence="1 2" key="1">
    <citation type="submission" date="2019-01" db="EMBL/GenBank/DDBJ databases">
        <authorList>
            <person name="Chen W.-M."/>
        </authorList>
    </citation>
    <scope>NUCLEOTIDE SEQUENCE [LARGE SCALE GENOMIC DNA]</scope>
    <source>
        <strain evidence="1 2">KYPY4</strain>
    </source>
</reference>
<dbReference type="EMBL" id="SACR01000005">
    <property type="protein sequence ID" value="RVU44452.1"/>
    <property type="molecule type" value="Genomic_DNA"/>
</dbReference>
<dbReference type="AlphaFoldDB" id="A0A437RCG1"/>
<accession>A0A437RCG1</accession>
<proteinExistence type="predicted"/>
<keyword evidence="2" id="KW-1185">Reference proteome</keyword>
<gene>
    <name evidence="1" type="ORF">EOE66_17450</name>
</gene>
<organism evidence="1 2">
    <name type="scientific">Rubrivivax rivuli</name>
    <dbReference type="NCBI Taxonomy" id="1862385"/>
    <lineage>
        <taxon>Bacteria</taxon>
        <taxon>Pseudomonadati</taxon>
        <taxon>Pseudomonadota</taxon>
        <taxon>Betaproteobacteria</taxon>
        <taxon>Burkholderiales</taxon>
        <taxon>Sphaerotilaceae</taxon>
        <taxon>Rubrivivax</taxon>
    </lineage>
</organism>
<evidence type="ECO:0000313" key="2">
    <source>
        <dbReference type="Proteomes" id="UP000285575"/>
    </source>
</evidence>
<protein>
    <recommendedName>
        <fullName evidence="3">PEP-CTERM sorting domain-containing protein</fullName>
    </recommendedName>
</protein>
<name>A0A437RCG1_9BURK</name>